<dbReference type="GO" id="GO:0008713">
    <property type="term" value="F:ADP-heptose-lipopolysaccharide heptosyltransferase activity"/>
    <property type="evidence" value="ECO:0007669"/>
    <property type="project" value="TreeGrafter"/>
</dbReference>
<dbReference type="CDD" id="cd03789">
    <property type="entry name" value="GT9_LPS_heptosyltransferase"/>
    <property type="match status" value="1"/>
</dbReference>
<dbReference type="PATRIC" id="fig|576611.7.peg.322"/>
<proteinExistence type="predicted"/>
<evidence type="ECO:0000313" key="4">
    <source>
        <dbReference type="Proteomes" id="UP000061135"/>
    </source>
</evidence>
<dbReference type="Gene3D" id="3.40.50.2000">
    <property type="entry name" value="Glycogen Phosphorylase B"/>
    <property type="match status" value="2"/>
</dbReference>
<evidence type="ECO:0000313" key="3">
    <source>
        <dbReference type="EMBL" id="AKD24653.1"/>
    </source>
</evidence>
<dbReference type="PANTHER" id="PTHR30160:SF7">
    <property type="entry name" value="ADP-HEPTOSE--LPS HEPTOSYLTRANSFERASE 2"/>
    <property type="match status" value="1"/>
</dbReference>
<dbReference type="PANTHER" id="PTHR30160">
    <property type="entry name" value="TETRAACYLDISACCHARIDE 4'-KINASE-RELATED"/>
    <property type="match status" value="1"/>
</dbReference>
<dbReference type="EMBL" id="CP007501">
    <property type="protein sequence ID" value="AKD24653.1"/>
    <property type="molecule type" value="Genomic_DNA"/>
</dbReference>
<dbReference type="Pfam" id="PF01075">
    <property type="entry name" value="Glyco_transf_9"/>
    <property type="match status" value="1"/>
</dbReference>
<dbReference type="RefSeq" id="WP_156156246.1">
    <property type="nucleotide sequence ID" value="NZ_CP007501.1"/>
</dbReference>
<dbReference type="OrthoDB" id="9807356at2"/>
<keyword evidence="1" id="KW-0328">Glycosyltransferase</keyword>
<dbReference type="SUPFAM" id="SSF53756">
    <property type="entry name" value="UDP-Glycosyltransferase/glycogen phosphorylase"/>
    <property type="match status" value="1"/>
</dbReference>
<dbReference type="GO" id="GO:0009244">
    <property type="term" value="P:lipopolysaccharide core region biosynthetic process"/>
    <property type="evidence" value="ECO:0007669"/>
    <property type="project" value="TreeGrafter"/>
</dbReference>
<dbReference type="GO" id="GO:0005829">
    <property type="term" value="C:cytosol"/>
    <property type="evidence" value="ECO:0007669"/>
    <property type="project" value="TreeGrafter"/>
</dbReference>
<dbReference type="AlphaFoldDB" id="A0A0E3V0J8"/>
<dbReference type="KEGG" id="pdq:CL55_00003200"/>
<dbReference type="InterPro" id="IPR002201">
    <property type="entry name" value="Glyco_trans_9"/>
</dbReference>
<dbReference type="HOGENOM" id="CLU_038371_0_0_4"/>
<dbReference type="InterPro" id="IPR051199">
    <property type="entry name" value="LPS_LOS_Heptosyltrfase"/>
</dbReference>
<keyword evidence="4" id="KW-1185">Reference proteome</keyword>
<dbReference type="STRING" id="1835254.CL55_00003200"/>
<evidence type="ECO:0000256" key="2">
    <source>
        <dbReference type="ARBA" id="ARBA00022679"/>
    </source>
</evidence>
<protein>
    <submittedName>
        <fullName evidence="3">ADP-heptose:LPS heptosyltransferase</fullName>
    </submittedName>
</protein>
<evidence type="ECO:0000256" key="1">
    <source>
        <dbReference type="ARBA" id="ARBA00022676"/>
    </source>
</evidence>
<name>A0A0E3V0J8_9BURK</name>
<accession>A0A0E3V0J8</accession>
<sequence length="320" mass="36693">MKEKSNILIFTAGSLGDSLSRVPAMRSIRSLHPDKLVYVLTNSPSKNNVPSGKGVYILLKLVNEVFEYKVDLIFFKKWFFLRKILKDRSIGIVYNLMPERTVYQRTRDKLFFYTAGVRKIVGLNAYTKEGQPEWQRLLAINNLNQEVRLEDFRLDIPLSKIEQAYRKFGLNEEYKLVVSVGTTKSWAQWDQEKWVQLLSRLYLSTGVKIVFIGSAGDWSSTELIIKKSNIDAKNLCGKTTISESYSILSKVNRFLGYDSGPMHLAVSSKCRIISIFSDHAVVGKWYPFGQEDNVIRVADGQNVNSIELERVWSKLLQIMA</sequence>
<dbReference type="Proteomes" id="UP000061135">
    <property type="component" value="Chromosome"/>
</dbReference>
<reference evidence="3 4" key="1">
    <citation type="submission" date="2014-03" db="EMBL/GenBank/DDBJ databases">
        <title>Genome of Polynucleobacter strain MWH-MoK4.</title>
        <authorList>
            <person name="Hahn M.W."/>
        </authorList>
    </citation>
    <scope>NUCLEOTIDE SEQUENCE [LARGE SCALE GENOMIC DNA]</scope>
    <source>
        <strain evidence="3 4">MWH-MoK4</strain>
    </source>
</reference>
<keyword evidence="2" id="KW-0808">Transferase</keyword>
<organism evidence="3 4">
    <name type="scientific">Polynucleobacter duraquae</name>
    <dbReference type="NCBI Taxonomy" id="1835254"/>
    <lineage>
        <taxon>Bacteria</taxon>
        <taxon>Pseudomonadati</taxon>
        <taxon>Pseudomonadota</taxon>
        <taxon>Betaproteobacteria</taxon>
        <taxon>Burkholderiales</taxon>
        <taxon>Burkholderiaceae</taxon>
        <taxon>Polynucleobacter</taxon>
    </lineage>
</organism>
<gene>
    <name evidence="3" type="ORF">CL55_00003200</name>
</gene>